<keyword evidence="2" id="KW-0472">Membrane</keyword>
<feature type="transmembrane region" description="Helical" evidence="2">
    <location>
        <begin position="6"/>
        <end position="25"/>
    </location>
</feature>
<name>A0A9D1HVN4_9ACTN</name>
<organism evidence="3 4">
    <name type="scientific">Candidatus Coprovicinus avistercoris</name>
    <dbReference type="NCBI Taxonomy" id="2840754"/>
    <lineage>
        <taxon>Bacteria</taxon>
        <taxon>Bacillati</taxon>
        <taxon>Actinomycetota</taxon>
        <taxon>Coriobacteriia</taxon>
        <taxon>Coriobacteriales</taxon>
        <taxon>Coriobacteriaceae</taxon>
        <taxon>Coriobacteriaceae incertae sedis</taxon>
        <taxon>Candidatus Coprovicinus</taxon>
    </lineage>
</organism>
<evidence type="ECO:0000256" key="2">
    <source>
        <dbReference type="SAM" id="Phobius"/>
    </source>
</evidence>
<proteinExistence type="predicted"/>
<dbReference type="GO" id="GO:0010487">
    <property type="term" value="F:thermospermine synthase activity"/>
    <property type="evidence" value="ECO:0007669"/>
    <property type="project" value="TreeGrafter"/>
</dbReference>
<dbReference type="PANTHER" id="PTHR43317:SF1">
    <property type="entry name" value="THERMOSPERMINE SYNTHASE ACAULIS5"/>
    <property type="match status" value="1"/>
</dbReference>
<reference evidence="3" key="2">
    <citation type="journal article" date="2021" name="PeerJ">
        <title>Extensive microbial diversity within the chicken gut microbiome revealed by metagenomics and culture.</title>
        <authorList>
            <person name="Gilroy R."/>
            <person name="Ravi A."/>
            <person name="Getino M."/>
            <person name="Pursley I."/>
            <person name="Horton D.L."/>
            <person name="Alikhan N.F."/>
            <person name="Baker D."/>
            <person name="Gharbi K."/>
            <person name="Hall N."/>
            <person name="Watson M."/>
            <person name="Adriaenssens E.M."/>
            <person name="Foster-Nyarko E."/>
            <person name="Jarju S."/>
            <person name="Secka A."/>
            <person name="Antonio M."/>
            <person name="Oren A."/>
            <person name="Chaudhuri R.R."/>
            <person name="La Ragione R."/>
            <person name="Hildebrand F."/>
            <person name="Pallen M.J."/>
        </authorList>
    </citation>
    <scope>NUCLEOTIDE SEQUENCE</scope>
    <source>
        <strain evidence="3">ChiHjej12B11-29160</strain>
    </source>
</reference>
<dbReference type="GO" id="GO:0006596">
    <property type="term" value="P:polyamine biosynthetic process"/>
    <property type="evidence" value="ECO:0007669"/>
    <property type="project" value="UniProtKB-KW"/>
</dbReference>
<dbReference type="Gene3D" id="3.40.50.150">
    <property type="entry name" value="Vaccinia Virus protein VP39"/>
    <property type="match status" value="1"/>
</dbReference>
<sequence>MPVIAVLAAEIVFVVVVFIIGRLLIPRLLAWRGVKLVRKTMFGPALIFDAEDADGTPVRLLNVNGTFQSVCYIDKDLRFELSCICQRIMADVIRLAHGPGNAIILGGGGYSLPKYLVAHYPHAHIAVVEIDPAMTKIAREDFFLDDLIETYDAIASNRLELICADGWDCLRKHAVSDVEEPYKLVVNDAFSGKHPLGPMATDEGAHIIHECLAENGIYLANLIGTCEGRGSRYTKQTLATFSKEFAHVYFIPERPNEPHRRSSNTMVAADKPLPIVDNFEGAYEVQHKAL</sequence>
<keyword evidence="1" id="KW-0620">Polyamine biosynthesis</keyword>
<protein>
    <submittedName>
        <fullName evidence="3">Fused MFS/spermidine synthase</fullName>
    </submittedName>
</protein>
<accession>A0A9D1HVN4</accession>
<evidence type="ECO:0000313" key="3">
    <source>
        <dbReference type="EMBL" id="HIU23389.1"/>
    </source>
</evidence>
<comment type="caution">
    <text evidence="3">The sequence shown here is derived from an EMBL/GenBank/DDBJ whole genome shotgun (WGS) entry which is preliminary data.</text>
</comment>
<dbReference type="InterPro" id="IPR029063">
    <property type="entry name" value="SAM-dependent_MTases_sf"/>
</dbReference>
<keyword evidence="2" id="KW-1133">Transmembrane helix</keyword>
<evidence type="ECO:0000313" key="4">
    <source>
        <dbReference type="Proteomes" id="UP000824078"/>
    </source>
</evidence>
<dbReference type="PANTHER" id="PTHR43317">
    <property type="entry name" value="THERMOSPERMINE SYNTHASE ACAULIS5"/>
    <property type="match status" value="1"/>
</dbReference>
<reference evidence="3" key="1">
    <citation type="submission" date="2020-10" db="EMBL/GenBank/DDBJ databases">
        <authorList>
            <person name="Gilroy R."/>
        </authorList>
    </citation>
    <scope>NUCLEOTIDE SEQUENCE</scope>
    <source>
        <strain evidence="3">ChiHjej12B11-29160</strain>
    </source>
</reference>
<keyword evidence="2" id="KW-0812">Transmembrane</keyword>
<dbReference type="AlphaFoldDB" id="A0A9D1HVN4"/>
<dbReference type="Proteomes" id="UP000824078">
    <property type="component" value="Unassembled WGS sequence"/>
</dbReference>
<dbReference type="SUPFAM" id="SSF53335">
    <property type="entry name" value="S-adenosyl-L-methionine-dependent methyltransferases"/>
    <property type="match status" value="1"/>
</dbReference>
<dbReference type="EMBL" id="DVMQ01000002">
    <property type="protein sequence ID" value="HIU23389.1"/>
    <property type="molecule type" value="Genomic_DNA"/>
</dbReference>
<dbReference type="NCBIfam" id="NF037959">
    <property type="entry name" value="MFS_SpdSyn"/>
    <property type="match status" value="1"/>
</dbReference>
<gene>
    <name evidence="3" type="ORF">IAD17_00445</name>
</gene>
<evidence type="ECO:0000256" key="1">
    <source>
        <dbReference type="ARBA" id="ARBA00023115"/>
    </source>
</evidence>